<evidence type="ECO:0008006" key="3">
    <source>
        <dbReference type="Google" id="ProtNLM"/>
    </source>
</evidence>
<dbReference type="OrthoDB" id="9798830at2"/>
<evidence type="ECO:0000313" key="1">
    <source>
        <dbReference type="EMBL" id="KAB2810192.1"/>
    </source>
</evidence>
<sequence>MRKKPLFILGLIIFVQVLIGCEDDVFNEDYQESEFPMLWPSESLDVKHTINIGRAQESNSRRAIYLSGGFKDPFGLSTTTGHLSIGQWNCPVRENLFYKTVLSSDPDHASVVNDVNGHNVLIDYEVYGVNQQSTIYSPAYIDVYFNQDVDALDKTQDLVMTWDVDQNSPFDKIYVAFVSRGVDGMPDEYTRTLVIDEITDDDGEYVFPSRTFSSWPDGLWIDVIVMRGNQKFIEETGTLITVLNYNYTLGEIQS</sequence>
<proteinExistence type="predicted"/>
<name>A0A6N6RHH7_9FLAO</name>
<reference evidence="1 2" key="1">
    <citation type="submission" date="2019-09" db="EMBL/GenBank/DDBJ databases">
        <title>Genomes of family Cryomorphaceae.</title>
        <authorList>
            <person name="Bowman J.P."/>
        </authorList>
    </citation>
    <scope>NUCLEOTIDE SEQUENCE [LARGE SCALE GENOMIC DNA]</scope>
    <source>
        <strain evidence="1 2">LMG 25704</strain>
    </source>
</reference>
<dbReference type="RefSeq" id="WP_151667336.1">
    <property type="nucleotide sequence ID" value="NZ_WBVO01000005.1"/>
</dbReference>
<evidence type="ECO:0000313" key="2">
    <source>
        <dbReference type="Proteomes" id="UP000468650"/>
    </source>
</evidence>
<dbReference type="Proteomes" id="UP000468650">
    <property type="component" value="Unassembled WGS sequence"/>
</dbReference>
<comment type="caution">
    <text evidence="1">The sequence shown here is derived from an EMBL/GenBank/DDBJ whole genome shotgun (WGS) entry which is preliminary data.</text>
</comment>
<keyword evidence="2" id="KW-1185">Reference proteome</keyword>
<dbReference type="EMBL" id="WBVO01000005">
    <property type="protein sequence ID" value="KAB2810192.1"/>
    <property type="molecule type" value="Genomic_DNA"/>
</dbReference>
<dbReference type="AlphaFoldDB" id="A0A6N6RHH7"/>
<dbReference type="PROSITE" id="PS51257">
    <property type="entry name" value="PROKAR_LIPOPROTEIN"/>
    <property type="match status" value="1"/>
</dbReference>
<accession>A0A6N6RHH7</accession>
<protein>
    <recommendedName>
        <fullName evidence="3">DUF4465 domain-containing protein</fullName>
    </recommendedName>
</protein>
<organism evidence="1 2">
    <name type="scientific">Phaeocystidibacter luteus</name>
    <dbReference type="NCBI Taxonomy" id="911197"/>
    <lineage>
        <taxon>Bacteria</taxon>
        <taxon>Pseudomonadati</taxon>
        <taxon>Bacteroidota</taxon>
        <taxon>Flavobacteriia</taxon>
        <taxon>Flavobacteriales</taxon>
        <taxon>Phaeocystidibacteraceae</taxon>
        <taxon>Phaeocystidibacter</taxon>
    </lineage>
</organism>
<gene>
    <name evidence="1" type="ORF">F8C67_08130</name>
</gene>